<feature type="signal peptide" evidence="1">
    <location>
        <begin position="1"/>
        <end position="29"/>
    </location>
</feature>
<evidence type="ECO:0000256" key="1">
    <source>
        <dbReference type="SAM" id="SignalP"/>
    </source>
</evidence>
<evidence type="ECO:0008006" key="4">
    <source>
        <dbReference type="Google" id="ProtNLM"/>
    </source>
</evidence>
<accession>A0A1N6ZLG5</accession>
<sequence length="310" mass="33290">MMKPNCRRGILGHAALALTLTLASGGATMAQTEPVPPGSASTRLQANEPDRAQLERRFESVGTLIEKSTAARQIESSSEAPAIEKRKAAKEQYTQAKAAFDAGDLAKASSLLSAASKTMFEAARLAAPESVTGKKVETDYKNKLESVRALLSAQQRIASEKGNKESQESSRQVEALIADAERKAAAGQYASGRTILEQAYLLAKASVSSMRSGDTLVRSLNFASKEEEYHYEIDRNETHKMLVKVLLEEKLAGAPMSPRVTEFLTNAGALRGEAEAAASRKDFEAGIKLLEQSTTELVKAIRSAGIYIPG</sequence>
<dbReference type="STRING" id="34027.SAMN05421829_11258"/>
<feature type="chain" id="PRO_5013088515" description="YfdX protein" evidence="1">
    <location>
        <begin position="30"/>
        <end position="310"/>
    </location>
</feature>
<dbReference type="AlphaFoldDB" id="A0A1N6ZLG5"/>
<dbReference type="Proteomes" id="UP000186819">
    <property type="component" value="Unassembled WGS sequence"/>
</dbReference>
<name>A0A1N6ZLG5_9RHOO</name>
<organism evidence="2 3">
    <name type="scientific">Aromatoleum tolulyticum</name>
    <dbReference type="NCBI Taxonomy" id="34027"/>
    <lineage>
        <taxon>Bacteria</taxon>
        <taxon>Pseudomonadati</taxon>
        <taxon>Pseudomonadota</taxon>
        <taxon>Betaproteobacteria</taxon>
        <taxon>Rhodocyclales</taxon>
        <taxon>Rhodocyclaceae</taxon>
        <taxon>Aromatoleum</taxon>
    </lineage>
</organism>
<dbReference type="EMBL" id="FTMD01000012">
    <property type="protein sequence ID" value="SIR27668.1"/>
    <property type="molecule type" value="Genomic_DNA"/>
</dbReference>
<reference evidence="3" key="1">
    <citation type="submission" date="2017-01" db="EMBL/GenBank/DDBJ databases">
        <authorList>
            <person name="Varghese N."/>
            <person name="Submissions S."/>
        </authorList>
    </citation>
    <scope>NUCLEOTIDE SEQUENCE [LARGE SCALE GENOMIC DNA]</scope>
    <source>
        <strain evidence="3">ATCC 51758</strain>
    </source>
</reference>
<proteinExistence type="predicted"/>
<evidence type="ECO:0000313" key="2">
    <source>
        <dbReference type="EMBL" id="SIR27668.1"/>
    </source>
</evidence>
<gene>
    <name evidence="2" type="ORF">SAMN05421829_11258</name>
</gene>
<keyword evidence="3" id="KW-1185">Reference proteome</keyword>
<evidence type="ECO:0000313" key="3">
    <source>
        <dbReference type="Proteomes" id="UP000186819"/>
    </source>
</evidence>
<keyword evidence="1" id="KW-0732">Signal</keyword>
<protein>
    <recommendedName>
        <fullName evidence="4">YfdX protein</fullName>
    </recommendedName>
</protein>